<keyword evidence="1" id="KW-0479">Metal-binding</keyword>
<gene>
    <name evidence="4" type="ORF">Tsubulata_019357</name>
</gene>
<dbReference type="EMBL" id="JAKUCV010000426">
    <property type="protein sequence ID" value="KAJ4850065.1"/>
    <property type="molecule type" value="Genomic_DNA"/>
</dbReference>
<proteinExistence type="predicted"/>
<reference evidence="4" key="1">
    <citation type="submission" date="2022-02" db="EMBL/GenBank/DDBJ databases">
        <authorList>
            <person name="Henning P.M."/>
            <person name="McCubbin A.G."/>
            <person name="Shore J.S."/>
        </authorList>
    </citation>
    <scope>NUCLEOTIDE SEQUENCE</scope>
    <source>
        <strain evidence="4">F60SS</strain>
        <tissue evidence="4">Leaves</tissue>
    </source>
</reference>
<accession>A0A9Q0JRF3</accession>
<evidence type="ECO:0000259" key="3">
    <source>
        <dbReference type="PROSITE" id="PS50158"/>
    </source>
</evidence>
<evidence type="ECO:0000313" key="4">
    <source>
        <dbReference type="EMBL" id="KAJ4850065.1"/>
    </source>
</evidence>
<dbReference type="GO" id="GO:0003676">
    <property type="term" value="F:nucleic acid binding"/>
    <property type="evidence" value="ECO:0007669"/>
    <property type="project" value="InterPro"/>
</dbReference>
<organism evidence="4 5">
    <name type="scientific">Turnera subulata</name>
    <dbReference type="NCBI Taxonomy" id="218843"/>
    <lineage>
        <taxon>Eukaryota</taxon>
        <taxon>Viridiplantae</taxon>
        <taxon>Streptophyta</taxon>
        <taxon>Embryophyta</taxon>
        <taxon>Tracheophyta</taxon>
        <taxon>Spermatophyta</taxon>
        <taxon>Magnoliopsida</taxon>
        <taxon>eudicotyledons</taxon>
        <taxon>Gunneridae</taxon>
        <taxon>Pentapetalae</taxon>
        <taxon>rosids</taxon>
        <taxon>fabids</taxon>
        <taxon>Malpighiales</taxon>
        <taxon>Passifloraceae</taxon>
        <taxon>Turnera</taxon>
    </lineage>
</organism>
<reference evidence="4" key="2">
    <citation type="journal article" date="2023" name="Plants (Basel)">
        <title>Annotation of the Turnera subulata (Passifloraceae) Draft Genome Reveals the S-Locus Evolved after the Divergence of Turneroideae from Passifloroideae in a Stepwise Manner.</title>
        <authorList>
            <person name="Henning P.M."/>
            <person name="Roalson E.H."/>
            <person name="Mir W."/>
            <person name="McCubbin A.G."/>
            <person name="Shore J.S."/>
        </authorList>
    </citation>
    <scope>NUCLEOTIDE SEQUENCE</scope>
    <source>
        <strain evidence="4">F60SS</strain>
    </source>
</reference>
<keyword evidence="1" id="KW-0862">Zinc</keyword>
<evidence type="ECO:0000256" key="2">
    <source>
        <dbReference type="SAM" id="MobiDB-lite"/>
    </source>
</evidence>
<protein>
    <recommendedName>
        <fullName evidence="3">CCHC-type domain-containing protein</fullName>
    </recommendedName>
</protein>
<name>A0A9Q0JRF3_9ROSI</name>
<sequence>MEIEKPLCPGFYNEDADGGRKWIELTYENLPDHCFACGRIGHMLKMCPYDGSDGVSKEVIRFGHRLRAEPDFHKKRAREWDQISQPWRVRDRATEKERRAHEDAVVARWFEMKERVRKRKEDESNGASDADLSKAQLAAWFRVASVEDSKLADICSFLGVEMPEKVDALNEVFPLLCKGMGKEKEAQEGTCTVMNEVERIKSLSLDGSSLCDKETTAQKLPKGTRLPLSLPSGSLKKREGMTLGQPDRKKPKASLETTKPNLKNPPQTLATNPPTNIKITQELLAALEGPNTSTSLTQAQIHVCETQTNPTTTIPSTHILDFALEPPTPPDETTQTPKQTQAFSVIQEGQNVFIVGHGPEASSSRRRVKIKSLARNRARHTSHSAGEGCKVEGSDGW</sequence>
<keyword evidence="1" id="KW-0863">Zinc-finger</keyword>
<evidence type="ECO:0000313" key="5">
    <source>
        <dbReference type="Proteomes" id="UP001141552"/>
    </source>
</evidence>
<dbReference type="OrthoDB" id="1001388at2759"/>
<dbReference type="PROSITE" id="PS50158">
    <property type="entry name" value="ZF_CCHC"/>
    <property type="match status" value="1"/>
</dbReference>
<dbReference type="AlphaFoldDB" id="A0A9Q0JRF3"/>
<feature type="domain" description="CCHC-type" evidence="3">
    <location>
        <begin position="34"/>
        <end position="48"/>
    </location>
</feature>
<feature type="compositionally biased region" description="Polar residues" evidence="2">
    <location>
        <begin position="255"/>
        <end position="273"/>
    </location>
</feature>
<feature type="region of interest" description="Disordered" evidence="2">
    <location>
        <begin position="374"/>
        <end position="397"/>
    </location>
</feature>
<dbReference type="InterPro" id="IPR001878">
    <property type="entry name" value="Znf_CCHC"/>
</dbReference>
<feature type="region of interest" description="Disordered" evidence="2">
    <location>
        <begin position="214"/>
        <end position="273"/>
    </location>
</feature>
<dbReference type="Pfam" id="PF14392">
    <property type="entry name" value="zf-CCHC_4"/>
    <property type="match status" value="1"/>
</dbReference>
<comment type="caution">
    <text evidence="4">The sequence shown here is derived from an EMBL/GenBank/DDBJ whole genome shotgun (WGS) entry which is preliminary data.</text>
</comment>
<keyword evidence="5" id="KW-1185">Reference proteome</keyword>
<evidence type="ECO:0000256" key="1">
    <source>
        <dbReference type="PROSITE-ProRule" id="PRU00047"/>
    </source>
</evidence>
<dbReference type="GO" id="GO:0008270">
    <property type="term" value="F:zinc ion binding"/>
    <property type="evidence" value="ECO:0007669"/>
    <property type="project" value="UniProtKB-KW"/>
</dbReference>
<dbReference type="InterPro" id="IPR025836">
    <property type="entry name" value="Zn_knuckle_CX2CX4HX4C"/>
</dbReference>
<dbReference type="Proteomes" id="UP001141552">
    <property type="component" value="Unassembled WGS sequence"/>
</dbReference>